<dbReference type="Proteomes" id="UP000183898">
    <property type="component" value="Unassembled WGS sequence"/>
</dbReference>
<dbReference type="AlphaFoldDB" id="A0A1H8BD72"/>
<protein>
    <submittedName>
        <fullName evidence="1">Uncharacterized protein</fullName>
    </submittedName>
</protein>
<evidence type="ECO:0000313" key="2">
    <source>
        <dbReference type="Proteomes" id="UP000183898"/>
    </source>
</evidence>
<dbReference type="EMBL" id="FOCT01000001">
    <property type="protein sequence ID" value="SEM80911.1"/>
    <property type="molecule type" value="Genomic_DNA"/>
</dbReference>
<sequence>MARAIAFDALDLAKKIKPDQAKAWMKGLGDNGEDEGKVLRRQIEEFLESLGKGGTSAGRLKDAWSLFRRPFYLQGLILLGMVSSIAYAIQTAPPGAPPSKPYVLDPRLFTPSQSYTSSNPYVPSRSAYAPPRSVYVRLATAPTGNPWSATADYVAGYSHTHTDGYSKVMIDNSQNDSDVFVKLVSLDSPEAFPVRVFFIPARASFTLDNVTRGSYDIRYRDLDSGGLSRSEQFSLKENKTYNEVQFSNIKMTLYKVRNGNTQTYPLSEAEF</sequence>
<accession>A0A1H8BD72</accession>
<dbReference type="RefSeq" id="WP_074743738.1">
    <property type="nucleotide sequence ID" value="NZ_FOCT01000001.1"/>
</dbReference>
<gene>
    <name evidence="1" type="ORF">SAMN05216404_101215</name>
</gene>
<evidence type="ECO:0000313" key="1">
    <source>
        <dbReference type="EMBL" id="SEM80911.1"/>
    </source>
</evidence>
<proteinExistence type="predicted"/>
<organism evidence="1 2">
    <name type="scientific">Nitrosospira multiformis</name>
    <dbReference type="NCBI Taxonomy" id="1231"/>
    <lineage>
        <taxon>Bacteria</taxon>
        <taxon>Pseudomonadati</taxon>
        <taxon>Pseudomonadota</taxon>
        <taxon>Betaproteobacteria</taxon>
        <taxon>Nitrosomonadales</taxon>
        <taxon>Nitrosomonadaceae</taxon>
        <taxon>Nitrosospira</taxon>
    </lineage>
</organism>
<name>A0A1H8BD72_9PROT</name>
<reference evidence="1 2" key="1">
    <citation type="submission" date="2016-10" db="EMBL/GenBank/DDBJ databases">
        <authorList>
            <person name="de Groot N.N."/>
        </authorList>
    </citation>
    <scope>NUCLEOTIDE SEQUENCE [LARGE SCALE GENOMIC DNA]</scope>
    <source>
        <strain evidence="1 2">Nl18</strain>
    </source>
</reference>